<gene>
    <name evidence="1" type="ORF">NLG97_g501</name>
</gene>
<proteinExistence type="predicted"/>
<protein>
    <submittedName>
        <fullName evidence="1">Uncharacterized protein</fullName>
    </submittedName>
</protein>
<dbReference type="Proteomes" id="UP001148737">
    <property type="component" value="Unassembled WGS sequence"/>
</dbReference>
<dbReference type="EMBL" id="JANAKD010000018">
    <property type="protein sequence ID" value="KAJ3499214.1"/>
    <property type="molecule type" value="Genomic_DNA"/>
</dbReference>
<organism evidence="1 2">
    <name type="scientific">Lecanicillium saksenae</name>
    <dbReference type="NCBI Taxonomy" id="468837"/>
    <lineage>
        <taxon>Eukaryota</taxon>
        <taxon>Fungi</taxon>
        <taxon>Dikarya</taxon>
        <taxon>Ascomycota</taxon>
        <taxon>Pezizomycotina</taxon>
        <taxon>Sordariomycetes</taxon>
        <taxon>Hypocreomycetidae</taxon>
        <taxon>Hypocreales</taxon>
        <taxon>Cordycipitaceae</taxon>
        <taxon>Lecanicillium</taxon>
    </lineage>
</organism>
<sequence>MARIAELEQRIHGFVETLSNTHGVPPAVPLSAQWNATNTAAATTSDDGACDEEVSELHYGVFFHRMLKYFPVVHVPSDPESLRRERPFLLLCIRAVTTPSIEASLEMGRNIKQVIANRIVLDEATNYEDIDLLQGLLTYIAWSHDHLLRGGGGAPNVSRHTQLALALVYELSLNKKFAPIDSNALPVGDIPGKRTLLRRTWPHTMEEKRTLVGCFLLSSVVSVYFGQIDPLPLTEYMRSCITALSCSDDAPYDQTLAHMAQLQSVVNDVEALRRGSSPVAVYHKLFQHRIEELKRSQPVNDETNGILSSSAYFSQLNIETLALGGDDEAPATQRVARRWACVETVKLALDNFFSVPFEDYDNLPFPYFTQLAGFLAVLVRLTTLEAVGWDMHMVQH</sequence>
<evidence type="ECO:0000313" key="1">
    <source>
        <dbReference type="EMBL" id="KAJ3499214.1"/>
    </source>
</evidence>
<reference evidence="1" key="1">
    <citation type="submission" date="2022-07" db="EMBL/GenBank/DDBJ databases">
        <title>Genome Sequence of Lecanicillium saksenae.</title>
        <authorList>
            <person name="Buettner E."/>
        </authorList>
    </citation>
    <scope>NUCLEOTIDE SEQUENCE</scope>
    <source>
        <strain evidence="1">VT-O1</strain>
    </source>
</reference>
<evidence type="ECO:0000313" key="2">
    <source>
        <dbReference type="Proteomes" id="UP001148737"/>
    </source>
</evidence>
<accession>A0ACC1R922</accession>
<keyword evidence="2" id="KW-1185">Reference proteome</keyword>
<name>A0ACC1R922_9HYPO</name>
<comment type="caution">
    <text evidence="1">The sequence shown here is derived from an EMBL/GenBank/DDBJ whole genome shotgun (WGS) entry which is preliminary data.</text>
</comment>